<dbReference type="Pfam" id="PF12833">
    <property type="entry name" value="HTH_18"/>
    <property type="match status" value="1"/>
</dbReference>
<evidence type="ECO:0000259" key="4">
    <source>
        <dbReference type="PROSITE" id="PS01124"/>
    </source>
</evidence>
<dbReference type="Gene3D" id="1.10.10.60">
    <property type="entry name" value="Homeodomain-like"/>
    <property type="match status" value="1"/>
</dbReference>
<dbReference type="InterPro" id="IPR032687">
    <property type="entry name" value="AraC-type_N"/>
</dbReference>
<organism evidence="5 6">
    <name type="scientific">Phyllobacterium endophyticum</name>
    <dbReference type="NCBI Taxonomy" id="1149773"/>
    <lineage>
        <taxon>Bacteria</taxon>
        <taxon>Pseudomonadati</taxon>
        <taxon>Pseudomonadota</taxon>
        <taxon>Alphaproteobacteria</taxon>
        <taxon>Hyphomicrobiales</taxon>
        <taxon>Phyllobacteriaceae</taxon>
        <taxon>Phyllobacterium</taxon>
    </lineage>
</organism>
<evidence type="ECO:0000256" key="3">
    <source>
        <dbReference type="ARBA" id="ARBA00023163"/>
    </source>
</evidence>
<dbReference type="PANTHER" id="PTHR47894">
    <property type="entry name" value="HTH-TYPE TRANSCRIPTIONAL REGULATOR GADX"/>
    <property type="match status" value="1"/>
</dbReference>
<feature type="domain" description="HTH araC/xylS-type" evidence="4">
    <location>
        <begin position="246"/>
        <end position="343"/>
    </location>
</feature>
<dbReference type="PROSITE" id="PS00041">
    <property type="entry name" value="HTH_ARAC_FAMILY_1"/>
    <property type="match status" value="1"/>
</dbReference>
<proteinExistence type="predicted"/>
<dbReference type="GO" id="GO:0005829">
    <property type="term" value="C:cytosol"/>
    <property type="evidence" value="ECO:0007669"/>
    <property type="project" value="TreeGrafter"/>
</dbReference>
<dbReference type="EMBL" id="PGGN01000007">
    <property type="protein sequence ID" value="PSH54839.1"/>
    <property type="molecule type" value="Genomic_DNA"/>
</dbReference>
<dbReference type="Pfam" id="PF12625">
    <property type="entry name" value="Arabinose_bd"/>
    <property type="match status" value="1"/>
</dbReference>
<dbReference type="PANTHER" id="PTHR47894:SF1">
    <property type="entry name" value="HTH-TYPE TRANSCRIPTIONAL REGULATOR VQSM"/>
    <property type="match status" value="1"/>
</dbReference>
<keyword evidence="1" id="KW-0805">Transcription regulation</keyword>
<dbReference type="SMART" id="SM00342">
    <property type="entry name" value="HTH_ARAC"/>
    <property type="match status" value="1"/>
</dbReference>
<dbReference type="InterPro" id="IPR018060">
    <property type="entry name" value="HTH_AraC"/>
</dbReference>
<accession>A0A2P7AKW6</accession>
<dbReference type="AlphaFoldDB" id="A0A2P7AKW6"/>
<keyword evidence="3" id="KW-0804">Transcription</keyword>
<protein>
    <recommendedName>
        <fullName evidence="4">HTH araC/xylS-type domain-containing protein</fullName>
    </recommendedName>
</protein>
<reference evidence="6" key="1">
    <citation type="submission" date="2017-11" db="EMBL/GenBank/DDBJ databases">
        <authorList>
            <person name="Kuznetsova I."/>
            <person name="Sazanova A."/>
            <person name="Chirak E."/>
            <person name="Safronova V."/>
            <person name="Willems A."/>
        </authorList>
    </citation>
    <scope>NUCLEOTIDE SEQUENCE [LARGE SCALE GENOMIC DNA]</scope>
    <source>
        <strain evidence="6">PEPV15</strain>
    </source>
</reference>
<evidence type="ECO:0000313" key="5">
    <source>
        <dbReference type="EMBL" id="PSH54839.1"/>
    </source>
</evidence>
<keyword evidence="6" id="KW-1185">Reference proteome</keyword>
<keyword evidence="2" id="KW-0238">DNA-binding</keyword>
<sequence>MRNTCMHYSSEKIHSSAELRALLAFALENQITAEAILSNTGLEQQELAKPGTLISISQMFTAIQNALSSSNDPHLGLKLGLKMQITAYGMFGYALVSSTTVRAACHFAEKYQALTMPMSTQKFRETKTHGIWSVDPDVDGSSDPRVYKFKVEHVLGTILSFAKDIVDPSVKPAAIRLRYPKPRDTSFYDDIFDCEIQYEQPVNELLVHLDLLNAIPRRAEEMTFSTVRQLCDEIVGRMNQSTGLTGRLRQIFIESAGSFPPINEACGQLGVSARTLRRKLSEEGSSYQALLDETRLSIAKKYLRDTELTIDEIAHRLNYSDASNFRHAFRRWTSIAPTDYRNGALQPD</sequence>
<evidence type="ECO:0000256" key="2">
    <source>
        <dbReference type="ARBA" id="ARBA00023125"/>
    </source>
</evidence>
<dbReference type="SUPFAM" id="SSF46689">
    <property type="entry name" value="Homeodomain-like"/>
    <property type="match status" value="1"/>
</dbReference>
<gene>
    <name evidence="5" type="ORF">CU100_25015</name>
</gene>
<dbReference type="InterPro" id="IPR009057">
    <property type="entry name" value="Homeodomain-like_sf"/>
</dbReference>
<evidence type="ECO:0000256" key="1">
    <source>
        <dbReference type="ARBA" id="ARBA00023015"/>
    </source>
</evidence>
<evidence type="ECO:0000313" key="6">
    <source>
        <dbReference type="Proteomes" id="UP000241158"/>
    </source>
</evidence>
<dbReference type="GO" id="GO:0003700">
    <property type="term" value="F:DNA-binding transcription factor activity"/>
    <property type="evidence" value="ECO:0007669"/>
    <property type="project" value="InterPro"/>
</dbReference>
<name>A0A2P7AKW6_9HYPH</name>
<dbReference type="OrthoDB" id="9805730at2"/>
<dbReference type="InterPro" id="IPR018062">
    <property type="entry name" value="HTH_AraC-typ_CS"/>
</dbReference>
<comment type="caution">
    <text evidence="5">The sequence shown here is derived from an EMBL/GenBank/DDBJ whole genome shotgun (WGS) entry which is preliminary data.</text>
</comment>
<dbReference type="GO" id="GO:0000976">
    <property type="term" value="F:transcription cis-regulatory region binding"/>
    <property type="evidence" value="ECO:0007669"/>
    <property type="project" value="TreeGrafter"/>
</dbReference>
<dbReference type="Proteomes" id="UP000241158">
    <property type="component" value="Unassembled WGS sequence"/>
</dbReference>
<dbReference type="PROSITE" id="PS01124">
    <property type="entry name" value="HTH_ARAC_FAMILY_2"/>
    <property type="match status" value="1"/>
</dbReference>